<keyword evidence="2" id="KW-1133">Transmembrane helix</keyword>
<name>A0A1A8WJ99_PLAMA</name>
<sequence length="190" mass="21973">MNIKIKPNNTLNLRAVRILLSEVEVKDKEPLCVNLKDKQNSRPDKNLQNKTSEKTKLKNKQEQNLKNPRKVNTFKSPDARLEAKMFKCYASVDNYLMNNKKASKSKISIVVLKNLGWLYILPILVLFLGLLYLIDNSNLKWIVAVFSSVSMIMTIYIFLKDLKYIAIQAGHMNPGFKEYISSLKTFFLLK</sequence>
<dbReference type="AlphaFoldDB" id="A0A1A8WJ99"/>
<dbReference type="Proteomes" id="UP000078597">
    <property type="component" value="Unassembled WGS sequence"/>
</dbReference>
<evidence type="ECO:0000313" key="3">
    <source>
        <dbReference type="EMBL" id="SBS93033.1"/>
    </source>
</evidence>
<keyword evidence="2" id="KW-0812">Transmembrane</keyword>
<evidence type="ECO:0000256" key="1">
    <source>
        <dbReference type="SAM" id="MobiDB-lite"/>
    </source>
</evidence>
<reference evidence="4" key="1">
    <citation type="submission" date="2016-05" db="EMBL/GenBank/DDBJ databases">
        <authorList>
            <person name="Naeem Raeece"/>
        </authorList>
    </citation>
    <scope>NUCLEOTIDE SEQUENCE [LARGE SCALE GENOMIC DNA]</scope>
</reference>
<feature type="transmembrane region" description="Helical" evidence="2">
    <location>
        <begin position="139"/>
        <end position="159"/>
    </location>
</feature>
<feature type="region of interest" description="Disordered" evidence="1">
    <location>
        <begin position="36"/>
        <end position="71"/>
    </location>
</feature>
<feature type="transmembrane region" description="Helical" evidence="2">
    <location>
        <begin position="110"/>
        <end position="133"/>
    </location>
</feature>
<keyword evidence="2" id="KW-0472">Membrane</keyword>
<feature type="compositionally biased region" description="Basic and acidic residues" evidence="1">
    <location>
        <begin position="36"/>
        <end position="63"/>
    </location>
</feature>
<gene>
    <name evidence="3" type="ORF">PMALA_038160</name>
</gene>
<proteinExistence type="predicted"/>
<dbReference type="EMBL" id="FLQW01002346">
    <property type="protein sequence ID" value="SBS93033.1"/>
    <property type="molecule type" value="Genomic_DNA"/>
</dbReference>
<evidence type="ECO:0000313" key="4">
    <source>
        <dbReference type="Proteomes" id="UP000078597"/>
    </source>
</evidence>
<dbReference type="Pfam" id="PF12420">
    <property type="entry name" value="DUF3671"/>
    <property type="match status" value="1"/>
</dbReference>
<organism evidence="3 4">
    <name type="scientific">Plasmodium malariae</name>
    <dbReference type="NCBI Taxonomy" id="5858"/>
    <lineage>
        <taxon>Eukaryota</taxon>
        <taxon>Sar</taxon>
        <taxon>Alveolata</taxon>
        <taxon>Apicomplexa</taxon>
        <taxon>Aconoidasida</taxon>
        <taxon>Haemosporida</taxon>
        <taxon>Plasmodiidae</taxon>
        <taxon>Plasmodium</taxon>
        <taxon>Plasmodium (Plasmodium)</taxon>
    </lineage>
</organism>
<protein>
    <submittedName>
        <fullName evidence="3">Uncharacterized protein</fullName>
    </submittedName>
</protein>
<accession>A0A1A8WJ99</accession>
<evidence type="ECO:0000256" key="2">
    <source>
        <dbReference type="SAM" id="Phobius"/>
    </source>
</evidence>
<dbReference type="InterPro" id="IPR022139">
    <property type="entry name" value="Fam-L/Fam-M-like_plasmodium"/>
</dbReference>